<dbReference type="OrthoDB" id="3523814at2759"/>
<protein>
    <submittedName>
        <fullName evidence="2">Uncharacterized protein</fullName>
    </submittedName>
</protein>
<dbReference type="EMBL" id="NPIC01000002">
    <property type="protein sequence ID" value="RDL38694.1"/>
    <property type="molecule type" value="Genomic_DNA"/>
</dbReference>
<feature type="compositionally biased region" description="Basic and acidic residues" evidence="1">
    <location>
        <begin position="18"/>
        <end position="28"/>
    </location>
</feature>
<proteinExistence type="predicted"/>
<evidence type="ECO:0000256" key="1">
    <source>
        <dbReference type="SAM" id="MobiDB-lite"/>
    </source>
</evidence>
<dbReference type="Proteomes" id="UP000254866">
    <property type="component" value="Unassembled WGS sequence"/>
</dbReference>
<evidence type="ECO:0000313" key="3">
    <source>
        <dbReference type="Proteomes" id="UP000254866"/>
    </source>
</evidence>
<feature type="region of interest" description="Disordered" evidence="1">
    <location>
        <begin position="1"/>
        <end position="36"/>
    </location>
</feature>
<accession>A0A370TT79</accession>
<gene>
    <name evidence="2" type="ORF">BP5553_03034</name>
</gene>
<reference evidence="2 3" key="1">
    <citation type="journal article" date="2018" name="IMA Fungus">
        <title>IMA Genome-F 9: Draft genome sequence of Annulohypoxylon stygium, Aspergillus mulundensis, Berkeleyomyces basicola (syn. Thielaviopsis basicola), Ceratocystis smalleyi, two Cercospora beticola strains, Coleophoma cylindrospora, Fusarium fracticaudum, Phialophora cf. hyalina, and Morchella septimelata.</title>
        <authorList>
            <person name="Wingfield B.D."/>
            <person name="Bills G.F."/>
            <person name="Dong Y."/>
            <person name="Huang W."/>
            <person name="Nel W.J."/>
            <person name="Swalarsk-Parry B.S."/>
            <person name="Vaghefi N."/>
            <person name="Wilken P.M."/>
            <person name="An Z."/>
            <person name="de Beer Z.W."/>
            <person name="De Vos L."/>
            <person name="Chen L."/>
            <person name="Duong T.A."/>
            <person name="Gao Y."/>
            <person name="Hammerbacher A."/>
            <person name="Kikkert J.R."/>
            <person name="Li Y."/>
            <person name="Li H."/>
            <person name="Li K."/>
            <person name="Li Q."/>
            <person name="Liu X."/>
            <person name="Ma X."/>
            <person name="Naidoo K."/>
            <person name="Pethybridge S.J."/>
            <person name="Sun J."/>
            <person name="Steenkamp E.T."/>
            <person name="van der Nest M.A."/>
            <person name="van Wyk S."/>
            <person name="Wingfield M.J."/>
            <person name="Xiong C."/>
            <person name="Yue Q."/>
            <person name="Zhang X."/>
        </authorList>
    </citation>
    <scope>NUCLEOTIDE SEQUENCE [LARGE SCALE GENOMIC DNA]</scope>
    <source>
        <strain evidence="2 3">BP 5553</strain>
    </source>
</reference>
<evidence type="ECO:0000313" key="2">
    <source>
        <dbReference type="EMBL" id="RDL38694.1"/>
    </source>
</evidence>
<sequence length="70" mass="7877">MTGASKMPQKVSLFVLEHTPDTSQEDRQSNSSHKRQLLTTTLKKYAATITDEYLLKFDDPYHSSSGKSLS</sequence>
<comment type="caution">
    <text evidence="2">The sequence shown here is derived from an EMBL/GenBank/DDBJ whole genome shotgun (WGS) entry which is preliminary data.</text>
</comment>
<keyword evidence="3" id="KW-1185">Reference proteome</keyword>
<name>A0A370TT79_9HELO</name>
<dbReference type="RefSeq" id="XP_031871350.1">
    <property type="nucleotide sequence ID" value="XM_032011657.1"/>
</dbReference>
<dbReference type="GeneID" id="43595883"/>
<organism evidence="2 3">
    <name type="scientific">Venustampulla echinocandica</name>
    <dbReference type="NCBI Taxonomy" id="2656787"/>
    <lineage>
        <taxon>Eukaryota</taxon>
        <taxon>Fungi</taxon>
        <taxon>Dikarya</taxon>
        <taxon>Ascomycota</taxon>
        <taxon>Pezizomycotina</taxon>
        <taxon>Leotiomycetes</taxon>
        <taxon>Helotiales</taxon>
        <taxon>Pleuroascaceae</taxon>
        <taxon>Venustampulla</taxon>
    </lineage>
</organism>
<dbReference type="AlphaFoldDB" id="A0A370TT79"/>